<sequence length="261" mass="30196">MAEDGEPHAKKKRQQPNKKWKEWEVLLIIDYLKKEPEFEAPTARFYYKRFLEKSQLDASWELVRWKVRHLKAQYSKVNDWLASNGAGLMDKTYGSTIAPKIAKMCPYFQQLREIFGKRVCTIESLMITPDVVDSASSQLCPASPAPIKVEAEAEKVEATCVSLTNIATSSVPDSTPSSAFQRTISRVPKASIGQMAAVQMQRIAIEEKKLQFEREKFEHDKKVQEKNLDVEIKKLEMEYKWKTLELEMRERVAKYEIDKKS</sequence>
<evidence type="ECO:0000313" key="2">
    <source>
        <dbReference type="EMBL" id="JAI27693.1"/>
    </source>
</evidence>
<name>A0A0K8UMH0_BACLA</name>
<organism evidence="2">
    <name type="scientific">Bactrocera latifrons</name>
    <name type="common">Malaysian fruit fly</name>
    <name type="synonym">Chaetodacus latifrons</name>
    <dbReference type="NCBI Taxonomy" id="174628"/>
    <lineage>
        <taxon>Eukaryota</taxon>
        <taxon>Metazoa</taxon>
        <taxon>Ecdysozoa</taxon>
        <taxon>Arthropoda</taxon>
        <taxon>Hexapoda</taxon>
        <taxon>Insecta</taxon>
        <taxon>Pterygota</taxon>
        <taxon>Neoptera</taxon>
        <taxon>Endopterygota</taxon>
        <taxon>Diptera</taxon>
        <taxon>Brachycera</taxon>
        <taxon>Muscomorpha</taxon>
        <taxon>Tephritoidea</taxon>
        <taxon>Tephritidae</taxon>
        <taxon>Bactrocera</taxon>
        <taxon>Bactrocera</taxon>
    </lineage>
</organism>
<accession>A0A0K8UMH0</accession>
<dbReference type="EMBL" id="GDHF01033912">
    <property type="protein sequence ID" value="JAI18402.1"/>
    <property type="molecule type" value="Transcribed_RNA"/>
</dbReference>
<dbReference type="AlphaFoldDB" id="A0A0K8UMH0"/>
<dbReference type="OrthoDB" id="8015427at2759"/>
<evidence type="ECO:0000313" key="3">
    <source>
        <dbReference type="EMBL" id="JAI39755.1"/>
    </source>
</evidence>
<reference evidence="2" key="1">
    <citation type="submission" date="2015-06" db="EMBL/GenBank/DDBJ databases">
        <authorList>
            <person name="Hoefler B.C."/>
            <person name="Straight P.D."/>
        </authorList>
    </citation>
    <scope>NUCLEOTIDE SEQUENCE</scope>
</reference>
<evidence type="ECO:0000313" key="1">
    <source>
        <dbReference type="EMBL" id="JAI18402.1"/>
    </source>
</evidence>
<dbReference type="EMBL" id="GDHF01012559">
    <property type="protein sequence ID" value="JAI39755.1"/>
    <property type="molecule type" value="Transcribed_RNA"/>
</dbReference>
<dbReference type="EMBL" id="GDHF01024621">
    <property type="protein sequence ID" value="JAI27693.1"/>
    <property type="molecule type" value="Transcribed_RNA"/>
</dbReference>
<gene>
    <name evidence="1" type="ORF">c1_g2_i2</name>
    <name evidence="3" type="ORF">c1_g2_i3</name>
    <name evidence="2" type="ORF">c1_g2_i4</name>
</gene>
<protein>
    <submittedName>
        <fullName evidence="2">Uncharacterized protein</fullName>
    </submittedName>
</protein>
<proteinExistence type="predicted"/>